<accession>A0A2T0T1V1</accession>
<proteinExistence type="predicted"/>
<evidence type="ECO:0000313" key="2">
    <source>
        <dbReference type="EMBL" id="PRY39636.1"/>
    </source>
</evidence>
<reference evidence="2 3" key="1">
    <citation type="submission" date="2018-03" db="EMBL/GenBank/DDBJ databases">
        <title>Genomic Encyclopedia of Archaeal and Bacterial Type Strains, Phase II (KMG-II): from individual species to whole genera.</title>
        <authorList>
            <person name="Goeker M."/>
        </authorList>
    </citation>
    <scope>NUCLEOTIDE SEQUENCE [LARGE SCALE GENOMIC DNA]</scope>
    <source>
        <strain evidence="2 3">DSM 44720</strain>
    </source>
</reference>
<dbReference type="EMBL" id="PVTF01000007">
    <property type="protein sequence ID" value="PRY39636.1"/>
    <property type="molecule type" value="Genomic_DNA"/>
</dbReference>
<dbReference type="AlphaFoldDB" id="A0A2T0T1V1"/>
<name>A0A2T0T1V1_9PSEU</name>
<evidence type="ECO:0000256" key="1">
    <source>
        <dbReference type="SAM" id="MobiDB-lite"/>
    </source>
</evidence>
<dbReference type="Proteomes" id="UP000239494">
    <property type="component" value="Unassembled WGS sequence"/>
</dbReference>
<gene>
    <name evidence="2" type="ORF">CLV43_107223</name>
</gene>
<protein>
    <submittedName>
        <fullName evidence="2">Uncharacterized protein</fullName>
    </submittedName>
</protein>
<feature type="region of interest" description="Disordered" evidence="1">
    <location>
        <begin position="1"/>
        <end position="38"/>
    </location>
</feature>
<evidence type="ECO:0000313" key="3">
    <source>
        <dbReference type="Proteomes" id="UP000239494"/>
    </source>
</evidence>
<sequence length="38" mass="4081">MSAVDTTPDLLEHGTAPVAPVAVEDEHDDEEHIVRGLD</sequence>
<keyword evidence="3" id="KW-1185">Reference proteome</keyword>
<organism evidence="2 3">
    <name type="scientific">Umezawaea tangerina</name>
    <dbReference type="NCBI Taxonomy" id="84725"/>
    <lineage>
        <taxon>Bacteria</taxon>
        <taxon>Bacillati</taxon>
        <taxon>Actinomycetota</taxon>
        <taxon>Actinomycetes</taxon>
        <taxon>Pseudonocardiales</taxon>
        <taxon>Pseudonocardiaceae</taxon>
        <taxon>Umezawaea</taxon>
    </lineage>
</organism>
<comment type="caution">
    <text evidence="2">The sequence shown here is derived from an EMBL/GenBank/DDBJ whole genome shotgun (WGS) entry which is preliminary data.</text>
</comment>